<dbReference type="InterPro" id="IPR022791">
    <property type="entry name" value="L-PG_synthase/AglD"/>
</dbReference>
<sequence>MQSSAAAKGLRSRSPSIEDIRADIRPVLLDLTASGCFPFCKGTEWEWAVGKGEYRGIASEARFFLQWRKWPLWQRPPFLDKPRSVRRPGASMTRLKAYFWPAVGLAAIVFSVRALIHELRGLSLNEFIASFQAISIESWALAIGSTLVAYAALAAYDKLALDHLGHRISIWFITLCSFTTYALSHNLGASVFSGAVVRYRAYRSKGLTPGEIGILVAFCSFTFTLGTLVLSAIVLLAKPDIIERFAEFLPIEMSLTTGVLILVLICLYILGSLIGLRPLRTRWFQLHYPRPPIVLRQLVIAPVELLGAAGIIYFALPDAGNPGYVVILGIFLASFSAALLSHAPGGLGVLELVFIAALPEMDQADVLAALAIFRLLYLLVPFVMALVVIFVFEHSRFLEQRDAKGS</sequence>
<dbReference type="eggNOG" id="COG0392">
    <property type="taxonomic scope" value="Bacteria"/>
</dbReference>
<evidence type="ECO:0000256" key="3">
    <source>
        <dbReference type="ARBA" id="ARBA00022692"/>
    </source>
</evidence>
<feature type="transmembrane region" description="Helical" evidence="6">
    <location>
        <begin position="97"/>
        <end position="116"/>
    </location>
</feature>
<evidence type="ECO:0000256" key="4">
    <source>
        <dbReference type="ARBA" id="ARBA00022989"/>
    </source>
</evidence>
<organism evidence="7 8">
    <name type="scientific">Sinorhizobium fredii (strain USDA 257)</name>
    <dbReference type="NCBI Taxonomy" id="1185652"/>
    <lineage>
        <taxon>Bacteria</taxon>
        <taxon>Pseudomonadati</taxon>
        <taxon>Pseudomonadota</taxon>
        <taxon>Alphaproteobacteria</taxon>
        <taxon>Hyphomicrobiales</taxon>
        <taxon>Rhizobiaceae</taxon>
        <taxon>Sinorhizobium/Ensifer group</taxon>
        <taxon>Sinorhizobium</taxon>
    </lineage>
</organism>
<evidence type="ECO:0000256" key="2">
    <source>
        <dbReference type="ARBA" id="ARBA00022475"/>
    </source>
</evidence>
<reference evidence="7 8" key="1">
    <citation type="journal article" date="2012" name="J. Bacteriol.">
        <title>Complete genome sequence of the broad-host-range strain Sinorhizobium fredii USDA257.</title>
        <authorList>
            <person name="Schuldes J."/>
            <person name="Rodriguez Orbegoso M."/>
            <person name="Schmeisser C."/>
            <person name="Krishnan H.B."/>
            <person name="Daniel R."/>
            <person name="Streit W.R."/>
        </authorList>
    </citation>
    <scope>NUCLEOTIDE SEQUENCE [LARGE SCALE GENOMIC DNA]</scope>
    <source>
        <strain evidence="7 8">USDA 257</strain>
    </source>
</reference>
<keyword evidence="2" id="KW-1003">Cell membrane</keyword>
<comment type="subcellular location">
    <subcellularLocation>
        <location evidence="1">Cell membrane</location>
        <topology evidence="1">Multi-pass membrane protein</topology>
    </subcellularLocation>
</comment>
<protein>
    <submittedName>
        <fullName evidence="7">Putative transmembrane protein</fullName>
    </submittedName>
</protein>
<dbReference type="AlphaFoldDB" id="I3XF60"/>
<evidence type="ECO:0000256" key="5">
    <source>
        <dbReference type="ARBA" id="ARBA00023136"/>
    </source>
</evidence>
<evidence type="ECO:0000313" key="8">
    <source>
        <dbReference type="Proteomes" id="UP000006180"/>
    </source>
</evidence>
<feature type="transmembrane region" description="Helical" evidence="6">
    <location>
        <begin position="367"/>
        <end position="392"/>
    </location>
</feature>
<dbReference type="PATRIC" id="fig|1185652.3.peg.6240"/>
<evidence type="ECO:0000313" key="7">
    <source>
        <dbReference type="EMBL" id="AFL54516.1"/>
    </source>
</evidence>
<dbReference type="GO" id="GO:0005886">
    <property type="term" value="C:plasma membrane"/>
    <property type="evidence" value="ECO:0007669"/>
    <property type="project" value="UniProtKB-SubCell"/>
</dbReference>
<gene>
    <name evidence="7" type="ORF">USDA257_c60120</name>
</gene>
<feature type="transmembrane region" description="Helical" evidence="6">
    <location>
        <begin position="294"/>
        <end position="316"/>
    </location>
</feature>
<keyword evidence="3 6" id="KW-0812">Transmembrane</keyword>
<dbReference type="HOGENOM" id="CLU_056539_0_1_5"/>
<feature type="transmembrane region" description="Helical" evidence="6">
    <location>
        <begin position="323"/>
        <end position="347"/>
    </location>
</feature>
<proteinExistence type="predicted"/>
<dbReference type="PANTHER" id="PTHR39087">
    <property type="entry name" value="UPF0104 MEMBRANE PROTEIN MJ1595"/>
    <property type="match status" value="1"/>
</dbReference>
<feature type="transmembrane region" description="Helical" evidence="6">
    <location>
        <begin position="212"/>
        <end position="237"/>
    </location>
</feature>
<accession>I3XF60</accession>
<dbReference type="KEGG" id="sfd:USDA257_c60120"/>
<feature type="transmembrane region" description="Helical" evidence="6">
    <location>
        <begin position="249"/>
        <end position="274"/>
    </location>
</feature>
<dbReference type="Pfam" id="PF03706">
    <property type="entry name" value="LPG_synthase_TM"/>
    <property type="match status" value="1"/>
</dbReference>
<dbReference type="EMBL" id="CP003563">
    <property type="protein sequence ID" value="AFL54516.1"/>
    <property type="molecule type" value="Genomic_DNA"/>
</dbReference>
<dbReference type="STRING" id="1185652.USDA257_c60120"/>
<keyword evidence="5 6" id="KW-0472">Membrane</keyword>
<feature type="transmembrane region" description="Helical" evidence="6">
    <location>
        <begin position="136"/>
        <end position="156"/>
    </location>
</feature>
<evidence type="ECO:0000256" key="6">
    <source>
        <dbReference type="SAM" id="Phobius"/>
    </source>
</evidence>
<dbReference type="PANTHER" id="PTHR39087:SF2">
    <property type="entry name" value="UPF0104 MEMBRANE PROTEIN MJ1595"/>
    <property type="match status" value="1"/>
</dbReference>
<keyword evidence="4 6" id="KW-1133">Transmembrane helix</keyword>
<feature type="transmembrane region" description="Helical" evidence="6">
    <location>
        <begin position="168"/>
        <end position="192"/>
    </location>
</feature>
<evidence type="ECO:0000256" key="1">
    <source>
        <dbReference type="ARBA" id="ARBA00004651"/>
    </source>
</evidence>
<dbReference type="Proteomes" id="UP000006180">
    <property type="component" value="Chromosome"/>
</dbReference>
<name>I3XF60_SINF2</name>